<sequence length="140" mass="16126">MKKQDMYDSDVMAARPLESFLHDSNAHDDMKIKRVRFRLGKEGVCTFWLLCEALALTDGHILSYRNDEDILTLMDYLWCESFEEVERNLSCFADVGLINSEYLRDGRIVSERMLENASQVGKKRAAGAKAASNRWAKKKQ</sequence>
<dbReference type="EMBL" id="JABZGW010000003">
    <property type="protein sequence ID" value="MBF4807133.1"/>
    <property type="molecule type" value="Genomic_DNA"/>
</dbReference>
<comment type="caution">
    <text evidence="3">The sequence shown here is derived from an EMBL/GenBank/DDBJ whole genome shotgun (WGS) entry which is preliminary data.</text>
</comment>
<dbReference type="InterPro" id="IPR025400">
    <property type="entry name" value="Lin1244/Lin1753-like_N"/>
</dbReference>
<dbReference type="AlphaFoldDB" id="A0A930VZP1"/>
<accession>A0A930VZP1</accession>
<evidence type="ECO:0000256" key="1">
    <source>
        <dbReference type="SAM" id="MobiDB-lite"/>
    </source>
</evidence>
<dbReference type="Proteomes" id="UP000698335">
    <property type="component" value="Unassembled WGS sequence"/>
</dbReference>
<evidence type="ECO:0000313" key="4">
    <source>
        <dbReference type="Proteomes" id="UP000698335"/>
    </source>
</evidence>
<dbReference type="Pfam" id="PF14297">
    <property type="entry name" value="Lin1244_N"/>
    <property type="match status" value="1"/>
</dbReference>
<gene>
    <name evidence="3" type="ORF">HXK26_00295</name>
</gene>
<feature type="region of interest" description="Disordered" evidence="1">
    <location>
        <begin position="120"/>
        <end position="140"/>
    </location>
</feature>
<evidence type="ECO:0000313" key="3">
    <source>
        <dbReference type="EMBL" id="MBF4807133.1"/>
    </source>
</evidence>
<protein>
    <submittedName>
        <fullName evidence="3">DUF4373 domain-containing protein</fullName>
    </submittedName>
</protein>
<organism evidence="3 4">
    <name type="scientific">Lancefieldella rimae</name>
    <dbReference type="NCBI Taxonomy" id="1383"/>
    <lineage>
        <taxon>Bacteria</taxon>
        <taxon>Bacillati</taxon>
        <taxon>Actinomycetota</taxon>
        <taxon>Coriobacteriia</taxon>
        <taxon>Coriobacteriales</taxon>
        <taxon>Atopobiaceae</taxon>
        <taxon>Lancefieldella</taxon>
    </lineage>
</organism>
<feature type="domain" description="Lin1244/Lin1753-like N-terminal" evidence="2">
    <location>
        <begin position="20"/>
        <end position="110"/>
    </location>
</feature>
<proteinExistence type="predicted"/>
<evidence type="ECO:0000259" key="2">
    <source>
        <dbReference type="Pfam" id="PF14297"/>
    </source>
</evidence>
<reference evidence="3" key="1">
    <citation type="submission" date="2020-04" db="EMBL/GenBank/DDBJ databases">
        <title>Deep metagenomics examines the oral microbiome during advanced dental caries in children, revealing novel taxa and co-occurrences with host molecules.</title>
        <authorList>
            <person name="Baker J.L."/>
            <person name="Morton J.T."/>
            <person name="Dinis M."/>
            <person name="Alvarez R."/>
            <person name="Tran N.C."/>
            <person name="Knight R."/>
            <person name="Edlund A."/>
        </authorList>
    </citation>
    <scope>NUCLEOTIDE SEQUENCE</scope>
    <source>
        <strain evidence="3">JCVI_38_bin.5</strain>
    </source>
</reference>
<name>A0A930VZP1_9ACTN</name>